<sequence length="35" mass="4220">MKFSCMDIMYQEISLTLFIVDVVIMDLQRLLLFHI</sequence>
<proteinExistence type="predicted"/>
<dbReference type="EMBL" id="CZAO01000007">
    <property type="protein sequence ID" value="CUP51602.1"/>
    <property type="molecule type" value="Genomic_DNA"/>
</dbReference>
<organism evidence="1 2">
    <name type="scientific">Bacteroides uniformis</name>
    <dbReference type="NCBI Taxonomy" id="820"/>
    <lineage>
        <taxon>Bacteria</taxon>
        <taxon>Pseudomonadati</taxon>
        <taxon>Bacteroidota</taxon>
        <taxon>Bacteroidia</taxon>
        <taxon>Bacteroidales</taxon>
        <taxon>Bacteroidaceae</taxon>
        <taxon>Bacteroides</taxon>
    </lineage>
</organism>
<protein>
    <submittedName>
        <fullName evidence="1">Uncharacterized protein</fullName>
    </submittedName>
</protein>
<dbReference type="AlphaFoldDB" id="A0A174NS54"/>
<dbReference type="Proteomes" id="UP000095766">
    <property type="component" value="Unassembled WGS sequence"/>
</dbReference>
<evidence type="ECO:0000313" key="2">
    <source>
        <dbReference type="Proteomes" id="UP000095766"/>
    </source>
</evidence>
<gene>
    <name evidence="1" type="ORF">ERS852510_01704</name>
</gene>
<evidence type="ECO:0000313" key="1">
    <source>
        <dbReference type="EMBL" id="CUP51602.1"/>
    </source>
</evidence>
<name>A0A174NS54_BACUN</name>
<accession>A0A174NS54</accession>
<reference evidence="1 2" key="1">
    <citation type="submission" date="2015-09" db="EMBL/GenBank/DDBJ databases">
        <authorList>
            <consortium name="Pathogen Informatics"/>
        </authorList>
    </citation>
    <scope>NUCLEOTIDE SEQUENCE [LARGE SCALE GENOMIC DNA]</scope>
    <source>
        <strain evidence="1 2">2789STDY5834898</strain>
    </source>
</reference>